<feature type="transmembrane region" description="Helical" evidence="10">
    <location>
        <begin position="265"/>
        <end position="292"/>
    </location>
</feature>
<evidence type="ECO:0000256" key="2">
    <source>
        <dbReference type="ARBA" id="ARBA00022475"/>
    </source>
</evidence>
<reference evidence="12" key="1">
    <citation type="submission" date="2021-10" db="EMBL/GenBank/DDBJ databases">
        <title>Tropical sea cucumber genome reveals ecological adaptation and Cuvierian tubules defense mechanism.</title>
        <authorList>
            <person name="Chen T."/>
        </authorList>
    </citation>
    <scope>NUCLEOTIDE SEQUENCE</scope>
    <source>
        <strain evidence="12">Nanhai2018</strain>
        <tissue evidence="12">Muscle</tissue>
    </source>
</reference>
<dbReference type="GO" id="GO:0005886">
    <property type="term" value="C:plasma membrane"/>
    <property type="evidence" value="ECO:0007669"/>
    <property type="project" value="UniProtKB-SubCell"/>
</dbReference>
<feature type="transmembrane region" description="Helical" evidence="10">
    <location>
        <begin position="189"/>
        <end position="214"/>
    </location>
</feature>
<keyword evidence="4 10" id="KW-1133">Transmembrane helix</keyword>
<feature type="transmembrane region" description="Helical" evidence="10">
    <location>
        <begin position="58"/>
        <end position="82"/>
    </location>
</feature>
<dbReference type="Proteomes" id="UP001152320">
    <property type="component" value="Chromosome 12"/>
</dbReference>
<feature type="transmembrane region" description="Helical" evidence="10">
    <location>
        <begin position="94"/>
        <end position="116"/>
    </location>
</feature>
<keyword evidence="6 10" id="KW-0472">Membrane</keyword>
<organism evidence="12 13">
    <name type="scientific">Holothuria leucospilota</name>
    <name type="common">Black long sea cucumber</name>
    <name type="synonym">Mertensiothuria leucospilota</name>
    <dbReference type="NCBI Taxonomy" id="206669"/>
    <lineage>
        <taxon>Eukaryota</taxon>
        <taxon>Metazoa</taxon>
        <taxon>Echinodermata</taxon>
        <taxon>Eleutherozoa</taxon>
        <taxon>Echinozoa</taxon>
        <taxon>Holothuroidea</taxon>
        <taxon>Aspidochirotacea</taxon>
        <taxon>Aspidochirotida</taxon>
        <taxon>Holothuriidae</taxon>
        <taxon>Holothuria</taxon>
    </lineage>
</organism>
<dbReference type="InterPro" id="IPR017452">
    <property type="entry name" value="GPCR_Rhodpsn_7TM"/>
</dbReference>
<feature type="transmembrane region" description="Helical" evidence="10">
    <location>
        <begin position="20"/>
        <end position="46"/>
    </location>
</feature>
<dbReference type="PANTHER" id="PTHR24228:SF72">
    <property type="entry name" value="G-PROTEIN COUPLED RECEPTORS FAMILY 1 PROFILE DOMAIN-CONTAINING PROTEIN"/>
    <property type="match status" value="1"/>
</dbReference>
<dbReference type="PROSITE" id="PS00237">
    <property type="entry name" value="G_PROTEIN_RECEP_F1_1"/>
    <property type="match status" value="1"/>
</dbReference>
<sequence length="347" mass="39156">MEATQDFNNERYRIPDNTDAFFLGLLSVYIFLVGVPGNTLILLAVLFSRKLQTTSNAFIVNLAIADLFACLVQPLHMVGTWANYYSSSLDSMCLVASCISHLCIACSIFTLAAIAFNRFVLVVCSSSTYQSIYRSKFLKIWIPLLWTLAVLMTLLPPLALDIGKFGFDNNTHTCRSIIDYPTADQYDSIIVFGVYPLPFFIIIVCYSGILLTVIKHDRRLKKRKTEMSVISSDDPIQRSATVLTKTITKQLSVTSMEIRVTANMFIIFCAFIVCTTPLFICTIYQCLIMPYVRTVLAINSTLNPLIYGVNHPIFRSVFTSFLKCKPVPEPSNFLIGLRRRIYALRES</sequence>
<evidence type="ECO:0000256" key="1">
    <source>
        <dbReference type="ARBA" id="ARBA00004651"/>
    </source>
</evidence>
<gene>
    <name evidence="12" type="ORF">HOLleu_25910</name>
</gene>
<evidence type="ECO:0000256" key="5">
    <source>
        <dbReference type="ARBA" id="ARBA00023040"/>
    </source>
</evidence>
<dbReference type="InterPro" id="IPR000276">
    <property type="entry name" value="GPCR_Rhodpsn"/>
</dbReference>
<dbReference type="EMBL" id="JAIZAY010000012">
    <property type="protein sequence ID" value="KAJ8032394.1"/>
    <property type="molecule type" value="Genomic_DNA"/>
</dbReference>
<accession>A0A9Q1BTK3</accession>
<dbReference type="PROSITE" id="PS50262">
    <property type="entry name" value="G_PROTEIN_RECEP_F1_2"/>
    <property type="match status" value="1"/>
</dbReference>
<keyword evidence="13" id="KW-1185">Reference proteome</keyword>
<evidence type="ECO:0000256" key="6">
    <source>
        <dbReference type="ARBA" id="ARBA00023136"/>
    </source>
</evidence>
<keyword evidence="7 9" id="KW-0675">Receptor</keyword>
<protein>
    <submittedName>
        <fullName evidence="12">G-protein coupled receptor moody</fullName>
    </submittedName>
</protein>
<dbReference type="CDD" id="cd00637">
    <property type="entry name" value="7tm_classA_rhodopsin-like"/>
    <property type="match status" value="1"/>
</dbReference>
<evidence type="ECO:0000256" key="7">
    <source>
        <dbReference type="ARBA" id="ARBA00023170"/>
    </source>
</evidence>
<dbReference type="GO" id="GO:0004930">
    <property type="term" value="F:G protein-coupled receptor activity"/>
    <property type="evidence" value="ECO:0007669"/>
    <property type="project" value="UniProtKB-KW"/>
</dbReference>
<evidence type="ECO:0000313" key="12">
    <source>
        <dbReference type="EMBL" id="KAJ8032394.1"/>
    </source>
</evidence>
<keyword evidence="8 9" id="KW-0807">Transducer</keyword>
<evidence type="ECO:0000313" key="13">
    <source>
        <dbReference type="Proteomes" id="UP001152320"/>
    </source>
</evidence>
<dbReference type="Pfam" id="PF00001">
    <property type="entry name" value="7tm_1"/>
    <property type="match status" value="1"/>
</dbReference>
<dbReference type="PRINTS" id="PR00237">
    <property type="entry name" value="GPCRRHODOPSN"/>
</dbReference>
<keyword evidence="2" id="KW-1003">Cell membrane</keyword>
<evidence type="ECO:0000259" key="11">
    <source>
        <dbReference type="PROSITE" id="PS50262"/>
    </source>
</evidence>
<dbReference type="AlphaFoldDB" id="A0A9Q1BTK3"/>
<comment type="subcellular location">
    <subcellularLocation>
        <location evidence="1">Cell membrane</location>
        <topology evidence="1">Multi-pass membrane protein</topology>
    </subcellularLocation>
</comment>
<evidence type="ECO:0000256" key="9">
    <source>
        <dbReference type="RuleBase" id="RU000688"/>
    </source>
</evidence>
<dbReference type="SUPFAM" id="SSF81321">
    <property type="entry name" value="Family A G protein-coupled receptor-like"/>
    <property type="match status" value="1"/>
</dbReference>
<keyword evidence="3 9" id="KW-0812">Transmembrane</keyword>
<comment type="caution">
    <text evidence="12">The sequence shown here is derived from an EMBL/GenBank/DDBJ whole genome shotgun (WGS) entry which is preliminary data.</text>
</comment>
<dbReference type="PANTHER" id="PTHR24228">
    <property type="entry name" value="B2 BRADYKININ RECEPTOR/ANGIOTENSIN II RECEPTOR"/>
    <property type="match status" value="1"/>
</dbReference>
<feature type="domain" description="G-protein coupled receptors family 1 profile" evidence="11">
    <location>
        <begin position="37"/>
        <end position="307"/>
    </location>
</feature>
<proteinExistence type="inferred from homology"/>
<feature type="transmembrane region" description="Helical" evidence="10">
    <location>
        <begin position="137"/>
        <end position="159"/>
    </location>
</feature>
<evidence type="ECO:0000256" key="3">
    <source>
        <dbReference type="ARBA" id="ARBA00022692"/>
    </source>
</evidence>
<name>A0A9Q1BTK3_HOLLE</name>
<evidence type="ECO:0000256" key="4">
    <source>
        <dbReference type="ARBA" id="ARBA00022989"/>
    </source>
</evidence>
<evidence type="ECO:0000256" key="10">
    <source>
        <dbReference type="SAM" id="Phobius"/>
    </source>
</evidence>
<dbReference type="OrthoDB" id="10039923at2759"/>
<comment type="similarity">
    <text evidence="9">Belongs to the G-protein coupled receptor 1 family.</text>
</comment>
<dbReference type="Gene3D" id="1.20.1070.10">
    <property type="entry name" value="Rhodopsin 7-helix transmembrane proteins"/>
    <property type="match status" value="1"/>
</dbReference>
<evidence type="ECO:0000256" key="8">
    <source>
        <dbReference type="ARBA" id="ARBA00023224"/>
    </source>
</evidence>
<keyword evidence="5 9" id="KW-0297">G-protein coupled receptor</keyword>